<dbReference type="InterPro" id="IPR054722">
    <property type="entry name" value="PolX-like_BBD"/>
</dbReference>
<feature type="domain" description="Integrase catalytic" evidence="2">
    <location>
        <begin position="429"/>
        <end position="521"/>
    </location>
</feature>
<dbReference type="EMBL" id="JACGWJ010000019">
    <property type="protein sequence ID" value="KAL0345816.1"/>
    <property type="molecule type" value="Genomic_DNA"/>
</dbReference>
<accession>A0AAW2NTK3</accession>
<comment type="caution">
    <text evidence="3">The sequence shown here is derived from an EMBL/GenBank/DDBJ whole genome shotgun (WGS) entry which is preliminary data.</text>
</comment>
<dbReference type="SUPFAM" id="SSF53098">
    <property type="entry name" value="Ribonuclease H-like"/>
    <property type="match status" value="1"/>
</dbReference>
<dbReference type="AlphaFoldDB" id="A0AAW2NTK3"/>
<evidence type="ECO:0000313" key="3">
    <source>
        <dbReference type="EMBL" id="KAL0345816.1"/>
    </source>
</evidence>
<dbReference type="PROSITE" id="PS50994">
    <property type="entry name" value="INTEGRASE"/>
    <property type="match status" value="1"/>
</dbReference>
<evidence type="ECO:0000259" key="2">
    <source>
        <dbReference type="PROSITE" id="PS50994"/>
    </source>
</evidence>
<proteinExistence type="predicted"/>
<dbReference type="GO" id="GO:0003676">
    <property type="term" value="F:nucleic acid binding"/>
    <property type="evidence" value="ECO:0007669"/>
    <property type="project" value="InterPro"/>
</dbReference>
<dbReference type="Pfam" id="PF22936">
    <property type="entry name" value="Pol_BBD"/>
    <property type="match status" value="1"/>
</dbReference>
<dbReference type="InterPro" id="IPR036397">
    <property type="entry name" value="RNaseH_sf"/>
</dbReference>
<dbReference type="Gene3D" id="3.30.420.10">
    <property type="entry name" value="Ribonuclease H-like superfamily/Ribonuclease H"/>
    <property type="match status" value="1"/>
</dbReference>
<dbReference type="Pfam" id="PF14223">
    <property type="entry name" value="Retrotran_gag_2"/>
    <property type="match status" value="1"/>
</dbReference>
<evidence type="ECO:0000256" key="1">
    <source>
        <dbReference type="SAM" id="MobiDB-lite"/>
    </source>
</evidence>
<dbReference type="InterPro" id="IPR001584">
    <property type="entry name" value="Integrase_cat-core"/>
</dbReference>
<feature type="compositionally biased region" description="Polar residues" evidence="1">
    <location>
        <begin position="210"/>
        <end position="219"/>
    </location>
</feature>
<protein>
    <recommendedName>
        <fullName evidence="2">Integrase catalytic domain-containing protein</fullName>
    </recommendedName>
</protein>
<reference evidence="3" key="1">
    <citation type="submission" date="2020-06" db="EMBL/GenBank/DDBJ databases">
        <authorList>
            <person name="Li T."/>
            <person name="Hu X."/>
            <person name="Zhang T."/>
            <person name="Song X."/>
            <person name="Zhang H."/>
            <person name="Dai N."/>
            <person name="Sheng W."/>
            <person name="Hou X."/>
            <person name="Wei L."/>
        </authorList>
    </citation>
    <scope>NUCLEOTIDE SEQUENCE</scope>
    <source>
        <strain evidence="3">G02</strain>
        <tissue evidence="3">Leaf</tissue>
    </source>
</reference>
<name>A0AAW2NTK3_SESRA</name>
<dbReference type="GO" id="GO:0015074">
    <property type="term" value="P:DNA integration"/>
    <property type="evidence" value="ECO:0007669"/>
    <property type="project" value="InterPro"/>
</dbReference>
<reference evidence="3" key="2">
    <citation type="journal article" date="2024" name="Plant">
        <title>Genomic evolution and insights into agronomic trait innovations of Sesamum species.</title>
        <authorList>
            <person name="Miao H."/>
            <person name="Wang L."/>
            <person name="Qu L."/>
            <person name="Liu H."/>
            <person name="Sun Y."/>
            <person name="Le M."/>
            <person name="Wang Q."/>
            <person name="Wei S."/>
            <person name="Zheng Y."/>
            <person name="Lin W."/>
            <person name="Duan Y."/>
            <person name="Cao H."/>
            <person name="Xiong S."/>
            <person name="Wang X."/>
            <person name="Wei L."/>
            <person name="Li C."/>
            <person name="Ma Q."/>
            <person name="Ju M."/>
            <person name="Zhao R."/>
            <person name="Li G."/>
            <person name="Mu C."/>
            <person name="Tian Q."/>
            <person name="Mei H."/>
            <person name="Zhang T."/>
            <person name="Gao T."/>
            <person name="Zhang H."/>
        </authorList>
    </citation>
    <scope>NUCLEOTIDE SEQUENCE</scope>
    <source>
        <strain evidence="3">G02</strain>
    </source>
</reference>
<gene>
    <name evidence="3" type="ORF">Sradi_4412900</name>
</gene>
<dbReference type="Pfam" id="PF00665">
    <property type="entry name" value="rve"/>
    <property type="match status" value="1"/>
</dbReference>
<organism evidence="3">
    <name type="scientific">Sesamum radiatum</name>
    <name type="common">Black benniseed</name>
    <dbReference type="NCBI Taxonomy" id="300843"/>
    <lineage>
        <taxon>Eukaryota</taxon>
        <taxon>Viridiplantae</taxon>
        <taxon>Streptophyta</taxon>
        <taxon>Embryophyta</taxon>
        <taxon>Tracheophyta</taxon>
        <taxon>Spermatophyta</taxon>
        <taxon>Magnoliopsida</taxon>
        <taxon>eudicotyledons</taxon>
        <taxon>Gunneridae</taxon>
        <taxon>Pentapetalae</taxon>
        <taxon>asterids</taxon>
        <taxon>lamiids</taxon>
        <taxon>Lamiales</taxon>
        <taxon>Pedaliaceae</taxon>
        <taxon>Sesamum</taxon>
    </lineage>
</organism>
<dbReference type="InterPro" id="IPR012337">
    <property type="entry name" value="RNaseH-like_sf"/>
</dbReference>
<dbReference type="PANTHER" id="PTHR35317:SF36">
    <property type="match status" value="1"/>
</dbReference>
<dbReference type="PANTHER" id="PTHR35317">
    <property type="entry name" value="OS04G0629600 PROTEIN"/>
    <property type="match status" value="1"/>
</dbReference>
<feature type="compositionally biased region" description="Polar residues" evidence="1">
    <location>
        <begin position="255"/>
        <end position="267"/>
    </location>
</feature>
<sequence>MASNSSSAPLFSFSPSQVPIFEGEHYEYWSSQMQTFFESMELWDVIDGELQPPTENDENFAKLQKDYKKKDATALRYIQQDVGRSIFPRIFGIKTVIEAWKILKLEFQGTERTIALKLQLLWRDFDNLKMEEQESIRDFSSRVSEIVNQIKSCGDTIQEKRVVEKVLRCLPLKFDHATATIEESKDLSKITMYELTGSLLAHEQRINRSVNPSTEQAFQSKHVPKSNFGNKGEFKGSQSQNKGKWRQNEKRSNWKSKQPQNSGNNSGCHICKKTNHESKDCFFRCKRCKIPNHSQRDCWFQNKEKSEGKDEAKFTNEELLFYSSDNRASQNVWYLESGCSNHMMENRDIFEKLDPNVTSQIILGDSSQRSAKEKGTIAIHTKEGNKKLITDVLYVPNLSHNLLSVGQLIQKELGYGKMHKLLFPKTSWRASAPLELVHSDICGPMQTPTPRNKRYFILFTDDYTRHMWIYFLNQKSEAFSTFLKFKAQAERESGFLIKTLRTDRGGEFLHNSFLDYCKENGKKTIDSKLHSSAKWCS</sequence>
<feature type="region of interest" description="Disordered" evidence="1">
    <location>
        <begin position="210"/>
        <end position="268"/>
    </location>
</feature>